<organism evidence="1 2">
    <name type="scientific">Portunus trituberculatus</name>
    <name type="common">Swimming crab</name>
    <name type="synonym">Neptunus trituberculatus</name>
    <dbReference type="NCBI Taxonomy" id="210409"/>
    <lineage>
        <taxon>Eukaryota</taxon>
        <taxon>Metazoa</taxon>
        <taxon>Ecdysozoa</taxon>
        <taxon>Arthropoda</taxon>
        <taxon>Crustacea</taxon>
        <taxon>Multicrustacea</taxon>
        <taxon>Malacostraca</taxon>
        <taxon>Eumalacostraca</taxon>
        <taxon>Eucarida</taxon>
        <taxon>Decapoda</taxon>
        <taxon>Pleocyemata</taxon>
        <taxon>Brachyura</taxon>
        <taxon>Eubrachyura</taxon>
        <taxon>Portunoidea</taxon>
        <taxon>Portunidae</taxon>
        <taxon>Portuninae</taxon>
        <taxon>Portunus</taxon>
    </lineage>
</organism>
<evidence type="ECO:0000313" key="2">
    <source>
        <dbReference type="Proteomes" id="UP000324222"/>
    </source>
</evidence>
<sequence>MFNSPIFRVLGLHHSMALAARPVFLRLLLHASTLEVEHTRAHLTADEYTLPMTFPAVVVILVVLRGEMRGV</sequence>
<dbReference type="AlphaFoldDB" id="A0A5B7J4A8"/>
<keyword evidence="2" id="KW-1185">Reference proteome</keyword>
<evidence type="ECO:0000313" key="1">
    <source>
        <dbReference type="EMBL" id="MPC92631.1"/>
    </source>
</evidence>
<proteinExistence type="predicted"/>
<dbReference type="Proteomes" id="UP000324222">
    <property type="component" value="Unassembled WGS sequence"/>
</dbReference>
<reference evidence="1 2" key="1">
    <citation type="submission" date="2019-05" db="EMBL/GenBank/DDBJ databases">
        <title>Another draft genome of Portunus trituberculatus and its Hox gene families provides insights of decapod evolution.</title>
        <authorList>
            <person name="Jeong J.-H."/>
            <person name="Song I."/>
            <person name="Kim S."/>
            <person name="Choi T."/>
            <person name="Kim D."/>
            <person name="Ryu S."/>
            <person name="Kim W."/>
        </authorList>
    </citation>
    <scope>NUCLEOTIDE SEQUENCE [LARGE SCALE GENOMIC DNA]</scope>
    <source>
        <tissue evidence="1">Muscle</tissue>
    </source>
</reference>
<protein>
    <submittedName>
        <fullName evidence="1">Uncharacterized protein</fullName>
    </submittedName>
</protein>
<comment type="caution">
    <text evidence="1">The sequence shown here is derived from an EMBL/GenBank/DDBJ whole genome shotgun (WGS) entry which is preliminary data.</text>
</comment>
<name>A0A5B7J4A8_PORTR</name>
<gene>
    <name evidence="1" type="ORF">E2C01_087732</name>
</gene>
<accession>A0A5B7J4A8</accession>
<dbReference type="EMBL" id="VSRR010092002">
    <property type="protein sequence ID" value="MPC92631.1"/>
    <property type="molecule type" value="Genomic_DNA"/>
</dbReference>